<keyword evidence="4" id="KW-0732">Signal</keyword>
<proteinExistence type="predicted"/>
<dbReference type="PANTHER" id="PTHR40980:SF4">
    <property type="entry name" value="TONB-DEPENDENT RECEPTOR-LIKE BETA-BARREL DOMAIN-CONTAINING PROTEIN"/>
    <property type="match status" value="1"/>
</dbReference>
<dbReference type="Gene3D" id="2.60.40.1120">
    <property type="entry name" value="Carboxypeptidase-like, regulatory domain"/>
    <property type="match status" value="1"/>
</dbReference>
<protein>
    <submittedName>
        <fullName evidence="7">TonB-dependent receptor</fullName>
    </submittedName>
</protein>
<dbReference type="EMBL" id="WVHS01000003">
    <property type="protein sequence ID" value="MXV16561.1"/>
    <property type="molecule type" value="Genomic_DNA"/>
</dbReference>
<dbReference type="InterPro" id="IPR041700">
    <property type="entry name" value="OMP_b-brl_3"/>
</dbReference>
<dbReference type="Pfam" id="PF13715">
    <property type="entry name" value="CarbopepD_reg_2"/>
    <property type="match status" value="1"/>
</dbReference>
<feature type="domain" description="Outer membrane protein beta-barrel" evidence="6">
    <location>
        <begin position="592"/>
        <end position="891"/>
    </location>
</feature>
<name>A0A7K1XZW8_9SPHI</name>
<dbReference type="RefSeq" id="WP_160907544.1">
    <property type="nucleotide sequence ID" value="NZ_WVHS01000003.1"/>
</dbReference>
<evidence type="ECO:0000256" key="2">
    <source>
        <dbReference type="ARBA" id="ARBA00023136"/>
    </source>
</evidence>
<evidence type="ECO:0000313" key="8">
    <source>
        <dbReference type="Proteomes" id="UP000451233"/>
    </source>
</evidence>
<dbReference type="InterPro" id="IPR037066">
    <property type="entry name" value="Plug_dom_sf"/>
</dbReference>
<dbReference type="GO" id="GO:0009279">
    <property type="term" value="C:cell outer membrane"/>
    <property type="evidence" value="ECO:0007669"/>
    <property type="project" value="UniProtKB-SubCell"/>
</dbReference>
<comment type="caution">
    <text evidence="7">The sequence shown here is derived from an EMBL/GenBank/DDBJ whole genome shotgun (WGS) entry which is preliminary data.</text>
</comment>
<feature type="chain" id="PRO_5029814039" evidence="4">
    <location>
        <begin position="20"/>
        <end position="931"/>
    </location>
</feature>
<evidence type="ECO:0000313" key="7">
    <source>
        <dbReference type="EMBL" id="MXV16561.1"/>
    </source>
</evidence>
<dbReference type="PANTHER" id="PTHR40980">
    <property type="entry name" value="PLUG DOMAIN-CONTAINING PROTEIN"/>
    <property type="match status" value="1"/>
</dbReference>
<dbReference type="SUPFAM" id="SSF49464">
    <property type="entry name" value="Carboxypeptidase regulatory domain-like"/>
    <property type="match status" value="1"/>
</dbReference>
<dbReference type="InterPro" id="IPR036942">
    <property type="entry name" value="Beta-barrel_TonB_sf"/>
</dbReference>
<dbReference type="AlphaFoldDB" id="A0A7K1XZW8"/>
<evidence type="ECO:0000259" key="5">
    <source>
        <dbReference type="Pfam" id="PF07715"/>
    </source>
</evidence>
<keyword evidence="7" id="KW-0675">Receptor</keyword>
<dbReference type="Proteomes" id="UP000451233">
    <property type="component" value="Unassembled WGS sequence"/>
</dbReference>
<keyword evidence="2" id="KW-0472">Membrane</keyword>
<feature type="domain" description="TonB-dependent receptor plug" evidence="5">
    <location>
        <begin position="126"/>
        <end position="231"/>
    </location>
</feature>
<reference evidence="7 8" key="1">
    <citation type="submission" date="2019-11" db="EMBL/GenBank/DDBJ databases">
        <title>Pedobacter sp. HMF7056 Genome sequencing and assembly.</title>
        <authorList>
            <person name="Kang H."/>
            <person name="Kim H."/>
            <person name="Joh K."/>
        </authorList>
    </citation>
    <scope>NUCLEOTIDE SEQUENCE [LARGE SCALE GENOMIC DNA]</scope>
    <source>
        <strain evidence="7 8">HMF7056</strain>
    </source>
</reference>
<dbReference type="Pfam" id="PF14905">
    <property type="entry name" value="OMP_b-brl_3"/>
    <property type="match status" value="1"/>
</dbReference>
<evidence type="ECO:0000256" key="3">
    <source>
        <dbReference type="ARBA" id="ARBA00023237"/>
    </source>
</evidence>
<organism evidence="7 8">
    <name type="scientific">Hufsiella ginkgonis</name>
    <dbReference type="NCBI Taxonomy" id="2695274"/>
    <lineage>
        <taxon>Bacteria</taxon>
        <taxon>Pseudomonadati</taxon>
        <taxon>Bacteroidota</taxon>
        <taxon>Sphingobacteriia</taxon>
        <taxon>Sphingobacteriales</taxon>
        <taxon>Sphingobacteriaceae</taxon>
        <taxon>Hufsiella</taxon>
    </lineage>
</organism>
<dbReference type="Gene3D" id="2.170.130.10">
    <property type="entry name" value="TonB-dependent receptor, plug domain"/>
    <property type="match status" value="1"/>
</dbReference>
<dbReference type="InterPro" id="IPR008969">
    <property type="entry name" value="CarboxyPept-like_regulatory"/>
</dbReference>
<gene>
    <name evidence="7" type="ORF">GS398_14755</name>
</gene>
<comment type="subcellular location">
    <subcellularLocation>
        <location evidence="1">Cell outer membrane</location>
    </subcellularLocation>
</comment>
<feature type="signal peptide" evidence="4">
    <location>
        <begin position="1"/>
        <end position="19"/>
    </location>
</feature>
<dbReference type="Pfam" id="PF07715">
    <property type="entry name" value="Plug"/>
    <property type="match status" value="1"/>
</dbReference>
<sequence>MRRIVTLLSFLFMAAPAMSQTLRGLIISDQTGETIIGAVIKADGTTYHTVSGLDGSFVIRNMPKGDYKITVSMVGFITETRNLKLDNGIVVLPVIKLKTDQKELSTITITTTQQKNNDLQARNLERTANQVMNIVSARAIEISPDLTVANVIQRVSGITIERNNTGDGQYALLRGMDKRYNYTLVNGVKIPSPDNKNRFVPLDIFPAELLDRLEVTKSLTPDMEGDGIGGAINLVMKDAPAKLLISANIATGFNTLFFDRPFYTYDKSQIQTQSPYELLGAAYPSQSRDFNPGLLDVKKMGTKPNLYGGISLGDRFFKGKFGVLVAGTYQNSLRGSNGTYFSFNTATSDASNLPVLTNRSYRTFSEEQTRAGLHGKLDYRLSENHKLQFYGAFLDFGTYQVRDDRRTDLSVGYDPENNNYNLSYNRRFRYTHQQISNNTLKGDHSFFGKRFAIDWSAVYSKATNEVPDNSQVHMASTVRKGVENPKSVVVLGGAERRWEHNSDEDKAGYLNFRYSFGSESMPVIISAGGMYRDKQRTNFFNEYQFRPLDDSKPAGTQTNLIEGTDWNSYSGIKFTVFNPFGSPGDPLNYGASEKIGAGYLQGKLTSKQFEVLAGARVENTSQGYHLEHVVAGLQNEGEQEYTDLLPSINLKFKLNDKTNLRTSYYEAVNRPSFFEIVPYRVVNDDFTEAGNPNLKHTVAHNADVRYELFPKASEQLMVGAFYKKISNPIEFGMVLQGQGSFYMPANFGDAANYGLELDYTKYAYNFGIKVNYTYTNSNITTTKLLYFNNPDPSATEHVLVKNVDEKRRLAGQAAHVANFTLLYKSIAKGINAQMSLAYTGDRLFAVSRYVDNDIWQSGFVQLDASAEKKFGNRYVVFAKATNLLNTPVKDYVKAINPANNKAPGYETFHHGTMTRSDTYGQTVLVGLRFSY</sequence>
<evidence type="ECO:0000259" key="6">
    <source>
        <dbReference type="Pfam" id="PF14905"/>
    </source>
</evidence>
<dbReference type="Gene3D" id="2.40.170.20">
    <property type="entry name" value="TonB-dependent receptor, beta-barrel domain"/>
    <property type="match status" value="1"/>
</dbReference>
<keyword evidence="8" id="KW-1185">Reference proteome</keyword>
<keyword evidence="3" id="KW-0998">Cell outer membrane</keyword>
<accession>A0A7K1XZW8</accession>
<dbReference type="InterPro" id="IPR012910">
    <property type="entry name" value="Plug_dom"/>
</dbReference>
<evidence type="ECO:0000256" key="1">
    <source>
        <dbReference type="ARBA" id="ARBA00004442"/>
    </source>
</evidence>
<evidence type="ECO:0000256" key="4">
    <source>
        <dbReference type="SAM" id="SignalP"/>
    </source>
</evidence>
<dbReference type="SUPFAM" id="SSF56935">
    <property type="entry name" value="Porins"/>
    <property type="match status" value="1"/>
</dbReference>